<dbReference type="SUPFAM" id="SSF48452">
    <property type="entry name" value="TPR-like"/>
    <property type="match status" value="1"/>
</dbReference>
<evidence type="ECO:0000256" key="1">
    <source>
        <dbReference type="PROSITE-ProRule" id="PRU00339"/>
    </source>
</evidence>
<protein>
    <submittedName>
        <fullName evidence="3">Tetratricopeptide repeat protein</fullName>
    </submittedName>
</protein>
<proteinExistence type="predicted"/>
<name>A0A9X2JEB3_9BACT</name>
<comment type="caution">
    <text evidence="3">The sequence shown here is derived from an EMBL/GenBank/DDBJ whole genome shotgun (WGS) entry which is preliminary data.</text>
</comment>
<feature type="signal peptide" evidence="2">
    <location>
        <begin position="1"/>
        <end position="15"/>
    </location>
</feature>
<evidence type="ECO:0000313" key="4">
    <source>
        <dbReference type="Proteomes" id="UP001155241"/>
    </source>
</evidence>
<dbReference type="PROSITE" id="PS50005">
    <property type="entry name" value="TPR"/>
    <property type="match status" value="1"/>
</dbReference>
<reference evidence="3" key="1">
    <citation type="submission" date="2022-06" db="EMBL/GenBank/DDBJ databases">
        <title>Aeoliella straminimaris, a novel planctomycete from sediments.</title>
        <authorList>
            <person name="Vitorino I.R."/>
            <person name="Lage O.M."/>
        </authorList>
    </citation>
    <scope>NUCLEOTIDE SEQUENCE</scope>
    <source>
        <strain evidence="3">ICT_H6.2</strain>
    </source>
</reference>
<evidence type="ECO:0000313" key="3">
    <source>
        <dbReference type="EMBL" id="MCO6042461.1"/>
    </source>
</evidence>
<dbReference type="EMBL" id="JAMXLR010000003">
    <property type="protein sequence ID" value="MCO6042461.1"/>
    <property type="molecule type" value="Genomic_DNA"/>
</dbReference>
<feature type="chain" id="PRO_5040847391" evidence="2">
    <location>
        <begin position="16"/>
        <end position="274"/>
    </location>
</feature>
<dbReference type="Pfam" id="PF13432">
    <property type="entry name" value="TPR_16"/>
    <property type="match status" value="1"/>
</dbReference>
<dbReference type="PROSITE" id="PS51257">
    <property type="entry name" value="PROKAR_LIPOPROTEIN"/>
    <property type="match status" value="1"/>
</dbReference>
<dbReference type="SMART" id="SM00028">
    <property type="entry name" value="TPR"/>
    <property type="match status" value="4"/>
</dbReference>
<dbReference type="InterPro" id="IPR019734">
    <property type="entry name" value="TPR_rpt"/>
</dbReference>
<dbReference type="PANTHER" id="PTHR23082">
    <property type="entry name" value="TRANSCRIPTION INITIATION FACTOR IIIC TFIIIC , POLYPEPTIDE 3-RELATED"/>
    <property type="match status" value="1"/>
</dbReference>
<feature type="repeat" description="TPR" evidence="1">
    <location>
        <begin position="140"/>
        <end position="173"/>
    </location>
</feature>
<dbReference type="GO" id="GO:0000127">
    <property type="term" value="C:transcription factor TFIIIC complex"/>
    <property type="evidence" value="ECO:0007669"/>
    <property type="project" value="TreeGrafter"/>
</dbReference>
<gene>
    <name evidence="3" type="ORF">NG895_00940</name>
</gene>
<keyword evidence="1" id="KW-0802">TPR repeat</keyword>
<dbReference type="Gene3D" id="1.25.40.10">
    <property type="entry name" value="Tetratricopeptide repeat domain"/>
    <property type="match status" value="1"/>
</dbReference>
<dbReference type="GO" id="GO:0006383">
    <property type="term" value="P:transcription by RNA polymerase III"/>
    <property type="evidence" value="ECO:0007669"/>
    <property type="project" value="InterPro"/>
</dbReference>
<keyword evidence="4" id="KW-1185">Reference proteome</keyword>
<keyword evidence="2" id="KW-0732">Signal</keyword>
<dbReference type="InterPro" id="IPR011990">
    <property type="entry name" value="TPR-like_helical_dom_sf"/>
</dbReference>
<dbReference type="InterPro" id="IPR039340">
    <property type="entry name" value="Tfc4/TFIIIC-102/Sfc4"/>
</dbReference>
<accession>A0A9X2JEB3</accession>
<sequence length="274" mass="30031">MNRYSKILLPFAASAMVLTTGCVSWRSLQPVPPSVAAGRRLARQGVAAIEVDQWAEAERLLSEAVEKAPEDPEAQRYLAEALWRRGAQDEAMQHMAIAAEFDRHDASTAVRAGEMLLATGDPKRAIRQADRAIRLNNGLATAWTLRGRAHAADGELDRALADMQRALLLSPNDAEVLLDSARLYHDRGQAQRCLATLHRLRDTTPPEERMPEILQLEAETYLALSRPQIAAERVAQAIELSGPTDQLAGLRAQTQQALGLEVSSLPPSPGSRRQ</sequence>
<evidence type="ECO:0000256" key="2">
    <source>
        <dbReference type="SAM" id="SignalP"/>
    </source>
</evidence>
<dbReference type="Proteomes" id="UP001155241">
    <property type="component" value="Unassembled WGS sequence"/>
</dbReference>
<organism evidence="3 4">
    <name type="scientific">Aeoliella straminimaris</name>
    <dbReference type="NCBI Taxonomy" id="2954799"/>
    <lineage>
        <taxon>Bacteria</taxon>
        <taxon>Pseudomonadati</taxon>
        <taxon>Planctomycetota</taxon>
        <taxon>Planctomycetia</taxon>
        <taxon>Pirellulales</taxon>
        <taxon>Lacipirellulaceae</taxon>
        <taxon>Aeoliella</taxon>
    </lineage>
</organism>
<dbReference type="AlphaFoldDB" id="A0A9X2JEB3"/>
<dbReference type="PANTHER" id="PTHR23082:SF0">
    <property type="entry name" value="GENERAL TRANSCRIPTION FACTOR 3C POLYPEPTIDE 3"/>
    <property type="match status" value="1"/>
</dbReference>
<dbReference type="Pfam" id="PF14559">
    <property type="entry name" value="TPR_19"/>
    <property type="match status" value="1"/>
</dbReference>
<dbReference type="RefSeq" id="WP_252850559.1">
    <property type="nucleotide sequence ID" value="NZ_JAMXLR010000003.1"/>
</dbReference>